<dbReference type="Gene3D" id="3.40.50.720">
    <property type="entry name" value="NAD(P)-binding Rossmann-like Domain"/>
    <property type="match status" value="1"/>
</dbReference>
<dbReference type="Proteomes" id="UP000070255">
    <property type="component" value="Unassembled WGS sequence"/>
</dbReference>
<comment type="caution">
    <text evidence="4">The sequence shown here is derived from an EMBL/GenBank/DDBJ whole genome shotgun (WGS) entry which is preliminary data.</text>
</comment>
<evidence type="ECO:0000256" key="2">
    <source>
        <dbReference type="ARBA" id="ARBA00023002"/>
    </source>
</evidence>
<protein>
    <submittedName>
        <fullName evidence="4">Short-chain dehydrogenase</fullName>
    </submittedName>
</protein>
<evidence type="ECO:0000256" key="3">
    <source>
        <dbReference type="SAM" id="MobiDB-lite"/>
    </source>
</evidence>
<organism evidence="4 5">
    <name type="scientific">Burkholderia savannae</name>
    <dbReference type="NCBI Taxonomy" id="1637837"/>
    <lineage>
        <taxon>Bacteria</taxon>
        <taxon>Pseudomonadati</taxon>
        <taxon>Pseudomonadota</taxon>
        <taxon>Betaproteobacteria</taxon>
        <taxon>Burkholderiales</taxon>
        <taxon>Burkholderiaceae</taxon>
        <taxon>Burkholderia</taxon>
        <taxon>pseudomallei group</taxon>
    </lineage>
</organism>
<accession>A0ABR5THD0</accession>
<proteinExistence type="inferred from homology"/>
<feature type="region of interest" description="Disordered" evidence="3">
    <location>
        <begin position="45"/>
        <end position="118"/>
    </location>
</feature>
<dbReference type="InterPro" id="IPR002347">
    <property type="entry name" value="SDR_fam"/>
</dbReference>
<evidence type="ECO:0000256" key="1">
    <source>
        <dbReference type="ARBA" id="ARBA00006484"/>
    </source>
</evidence>
<gene>
    <name evidence="4" type="ORF">WS72_17165</name>
</gene>
<reference evidence="4 5" key="1">
    <citation type="submission" date="2015-11" db="EMBL/GenBank/DDBJ databases">
        <authorList>
            <person name="Sahl J."/>
            <person name="Wagner D."/>
            <person name="Keim P."/>
        </authorList>
    </citation>
    <scope>NUCLEOTIDE SEQUENCE [LARGE SCALE GENOMIC DNA]</scope>
    <source>
        <strain evidence="4 5">BDU18</strain>
    </source>
</reference>
<dbReference type="InterPro" id="IPR036291">
    <property type="entry name" value="NAD(P)-bd_dom_sf"/>
</dbReference>
<dbReference type="RefSeq" id="WP_060822209.1">
    <property type="nucleotide sequence ID" value="NZ_LNJQ01000001.1"/>
</dbReference>
<comment type="similarity">
    <text evidence="1">Belongs to the short-chain dehydrogenases/reductases (SDR) family.</text>
</comment>
<keyword evidence="5" id="KW-1185">Reference proteome</keyword>
<dbReference type="PANTHER" id="PTHR43639:SF1">
    <property type="entry name" value="SHORT-CHAIN DEHYDROGENASE_REDUCTASE FAMILY PROTEIN"/>
    <property type="match status" value="1"/>
</dbReference>
<dbReference type="SUPFAM" id="SSF51735">
    <property type="entry name" value="NAD(P)-binding Rossmann-fold domains"/>
    <property type="match status" value="1"/>
</dbReference>
<sequence length="363" mass="35290">MTAPADTCDTSAARTARVVLITGAVQAGAVQTAAAPADGAQAAQTRAKQTAGAAARASDARAGASKTHAETHAAPTSAARAGDARANVASDTARSGGAPAAPAAPAAPGANGAPSAVAARGLSEGTGKAARAAPAAARPALDAAAVGRALAVGFARRGWDVALAAAAGGEAHAAAALAAEVEALGRRAAVLVADLSVEDDVARLVAGCGAALGRPSCVVAQAAPVADNAHDVGYASLASAMARGVAAPLVLARTLADATPDAAREHERERAVVIHLLDEALFDPAPERLSHSLAQAALHRATTAQALALAPKVRVVGLVRGRAPRADDIADAACYLASAPGVTGATLTVDGGEHLAPPADERN</sequence>
<feature type="compositionally biased region" description="Low complexity" evidence="3">
    <location>
        <begin position="45"/>
        <end position="65"/>
    </location>
</feature>
<name>A0ABR5THD0_9BURK</name>
<keyword evidence="2" id="KW-0560">Oxidoreductase</keyword>
<dbReference type="EMBL" id="LNJQ01000001">
    <property type="protein sequence ID" value="KWZ44407.1"/>
    <property type="molecule type" value="Genomic_DNA"/>
</dbReference>
<dbReference type="PANTHER" id="PTHR43639">
    <property type="entry name" value="OXIDOREDUCTASE, SHORT-CHAIN DEHYDROGENASE/REDUCTASE FAMILY (AFU_ORTHOLOGUE AFUA_5G02870)"/>
    <property type="match status" value="1"/>
</dbReference>
<evidence type="ECO:0000313" key="5">
    <source>
        <dbReference type="Proteomes" id="UP000070255"/>
    </source>
</evidence>
<dbReference type="Pfam" id="PF00106">
    <property type="entry name" value="adh_short"/>
    <property type="match status" value="1"/>
</dbReference>
<evidence type="ECO:0000313" key="4">
    <source>
        <dbReference type="EMBL" id="KWZ44407.1"/>
    </source>
</evidence>
<feature type="compositionally biased region" description="Low complexity" evidence="3">
    <location>
        <begin position="73"/>
        <end position="118"/>
    </location>
</feature>